<evidence type="ECO:0000313" key="3">
    <source>
        <dbReference type="Proteomes" id="UP000070188"/>
    </source>
</evidence>
<comment type="caution">
    <text evidence="2">The sequence shown here is derived from an EMBL/GenBank/DDBJ whole genome shotgun (WGS) entry which is preliminary data.</text>
</comment>
<evidence type="ECO:0000313" key="2">
    <source>
        <dbReference type="EMBL" id="KWW99367.1"/>
    </source>
</evidence>
<proteinExistence type="predicted"/>
<keyword evidence="3" id="KW-1185">Reference proteome</keyword>
<evidence type="ECO:0000256" key="1">
    <source>
        <dbReference type="SAM" id="SignalP"/>
    </source>
</evidence>
<name>A0A132MNC6_9ACTN</name>
<dbReference type="RefSeq" id="WP_066884697.1">
    <property type="nucleotide sequence ID" value="NZ_CP171739.1"/>
</dbReference>
<reference evidence="3" key="1">
    <citation type="submission" date="2015-04" db="EMBL/GenBank/DDBJ databases">
        <title>Physiological reanalysis, assessment of diazotrophy, and genome sequences of multiple isolates of Streptomyces thermoautotrophicus.</title>
        <authorList>
            <person name="MacKellar D.C."/>
            <person name="Lieber L."/>
            <person name="Norman J."/>
            <person name="Bolger A."/>
            <person name="Tobin C."/>
            <person name="Murray J.W."/>
            <person name="Chang R."/>
            <person name="Ford T."/>
            <person name="Nguyen P.Q."/>
            <person name="Woodward J."/>
            <person name="Permingeat H."/>
            <person name="Joshi N.S."/>
            <person name="Silver P.A."/>
            <person name="Usadel B."/>
            <person name="Rutherford A.W."/>
            <person name="Friesen M."/>
            <person name="Prell J."/>
        </authorList>
    </citation>
    <scope>NUCLEOTIDE SEQUENCE [LARGE SCALE GENOMIC DNA]</scope>
    <source>
        <strain evidence="3">H1</strain>
    </source>
</reference>
<sequence>MDLGASHRLFRTAVCIAVALLATGCGAPDLPLARTAAREPQEVPADCVTSSADCRLPSPPPSLRAACHEESYRRAIAREIDGAPFPFSGVYCDSRHLVLDLDFGSPGCSRPDPVTGSGETPPCGAHLVRAYFTERNGLWSLITYRPLDHLPRCAELHLVDPTFPGELCAD</sequence>
<feature type="chain" id="PRO_5007452633" description="Lipoprotein" evidence="1">
    <location>
        <begin position="28"/>
        <end position="170"/>
    </location>
</feature>
<organism evidence="2 3">
    <name type="scientific">Carbonactinospora thermoautotrophica</name>
    <dbReference type="NCBI Taxonomy" id="1469144"/>
    <lineage>
        <taxon>Bacteria</taxon>
        <taxon>Bacillati</taxon>
        <taxon>Actinomycetota</taxon>
        <taxon>Actinomycetes</taxon>
        <taxon>Kitasatosporales</taxon>
        <taxon>Carbonactinosporaceae</taxon>
        <taxon>Carbonactinospora</taxon>
    </lineage>
</organism>
<dbReference type="OrthoDB" id="3541931at2"/>
<dbReference type="PATRIC" id="fig|1469144.10.peg.1119"/>
<gene>
    <name evidence="2" type="ORF">LI90_1002</name>
</gene>
<protein>
    <recommendedName>
        <fullName evidence="4">Lipoprotein</fullName>
    </recommendedName>
</protein>
<keyword evidence="1" id="KW-0732">Signal</keyword>
<dbReference type="EMBL" id="LAXD01000001">
    <property type="protein sequence ID" value="KWW99367.1"/>
    <property type="molecule type" value="Genomic_DNA"/>
</dbReference>
<feature type="signal peptide" evidence="1">
    <location>
        <begin position="1"/>
        <end position="27"/>
    </location>
</feature>
<dbReference type="AlphaFoldDB" id="A0A132MNC6"/>
<accession>A0A132MNC6</accession>
<evidence type="ECO:0008006" key="4">
    <source>
        <dbReference type="Google" id="ProtNLM"/>
    </source>
</evidence>
<dbReference type="Proteomes" id="UP000070188">
    <property type="component" value="Unassembled WGS sequence"/>
</dbReference>